<dbReference type="InterPro" id="IPR053781">
    <property type="entry name" value="F-box_AtFBL13-like"/>
</dbReference>
<feature type="compositionally biased region" description="Polar residues" evidence="1">
    <location>
        <begin position="23"/>
        <end position="34"/>
    </location>
</feature>
<evidence type="ECO:0000256" key="1">
    <source>
        <dbReference type="SAM" id="MobiDB-lite"/>
    </source>
</evidence>
<dbReference type="SUPFAM" id="SSF81383">
    <property type="entry name" value="F-box domain"/>
    <property type="match status" value="1"/>
</dbReference>
<reference evidence="4 5" key="2">
    <citation type="submission" date="2024-10" db="EMBL/GenBank/DDBJ databases">
        <authorList>
            <person name="Ryan C."/>
        </authorList>
    </citation>
    <scope>NUCLEOTIDE SEQUENCE [LARGE SCALE GENOMIC DNA]</scope>
</reference>
<feature type="domain" description="F-box" evidence="2">
    <location>
        <begin position="37"/>
        <end position="76"/>
    </location>
</feature>
<dbReference type="CDD" id="cd22160">
    <property type="entry name" value="F-box_AtFBL13-like"/>
    <property type="match status" value="1"/>
</dbReference>
<dbReference type="Proteomes" id="UP001497457">
    <property type="component" value="Chromosome 7b"/>
</dbReference>
<organism evidence="4 5">
    <name type="scientific">Urochloa decumbens</name>
    <dbReference type="NCBI Taxonomy" id="240449"/>
    <lineage>
        <taxon>Eukaryota</taxon>
        <taxon>Viridiplantae</taxon>
        <taxon>Streptophyta</taxon>
        <taxon>Embryophyta</taxon>
        <taxon>Tracheophyta</taxon>
        <taxon>Spermatophyta</taxon>
        <taxon>Magnoliopsida</taxon>
        <taxon>Liliopsida</taxon>
        <taxon>Poales</taxon>
        <taxon>Poaceae</taxon>
        <taxon>PACMAD clade</taxon>
        <taxon>Panicoideae</taxon>
        <taxon>Panicodae</taxon>
        <taxon>Paniceae</taxon>
        <taxon>Melinidinae</taxon>
        <taxon>Urochloa</taxon>
    </lineage>
</organism>
<dbReference type="InterPro" id="IPR032675">
    <property type="entry name" value="LRR_dom_sf"/>
</dbReference>
<feature type="region of interest" description="Disordered" evidence="1">
    <location>
        <begin position="1"/>
        <end position="34"/>
    </location>
</feature>
<dbReference type="InterPro" id="IPR036047">
    <property type="entry name" value="F-box-like_dom_sf"/>
</dbReference>
<proteinExistence type="predicted"/>
<accession>A0ABC9FN26</accession>
<evidence type="ECO:0000313" key="4">
    <source>
        <dbReference type="EMBL" id="CAL5078272.1"/>
    </source>
</evidence>
<dbReference type="Pfam" id="PF00646">
    <property type="entry name" value="F-box"/>
    <property type="match status" value="1"/>
</dbReference>
<protein>
    <recommendedName>
        <fullName evidence="6">F-box domain-containing protein</fullName>
    </recommendedName>
</protein>
<sequence>MGSTSPPAIPVADDCKPPKKRTTWCSDQQSVQSHGGISALPDDILIKILSLMTIREAALTDCLSTRWRHLWKKVKNVILDKHNFGMQTIANPNIHENSDLLNSEATEFVHKVNRVLHHHSGNGIEKFEVKFPLSSTHASDLDRWIAFAAASSAEKIFISLHDKHDIGAPQQSEPYKFPLKEFADMRDYCWLRVLFLSMCSLETVPTNLSGFSHLESLSLNCVSIVDEVFLNIASSCHALRELWLKKCNQLIHVRISNSQLVAMEVNGCKSLISINVHAKKLEEFSYMGHKVDIEYECAPVLSELNVHFVKRNECPLDCIGTLPALQTLTMQFPSRLQESHVLHHNGRFTGLKEMVLCLMKSWGKSIISVVYLLKAAPLVETLTLEVYDNIRPLRPLNIIWPEDFTAEALHTIRIGGFSGEPELVDLLFFLLGRSPVLKTLLVYTQRRRYQGYNRWQRYRWTPEDMKRRYYARGVAFTLLAPKVPPTVKLTIS</sequence>
<dbReference type="AlphaFoldDB" id="A0ABC9FN26"/>
<name>A0ABC9FN26_9POAL</name>
<dbReference type="PANTHER" id="PTHR34145:SF28">
    <property type="entry name" value="F-BOX DOMAIN-CONTAINING PROTEIN"/>
    <property type="match status" value="1"/>
</dbReference>
<dbReference type="Gene3D" id="3.80.10.10">
    <property type="entry name" value="Ribonuclease Inhibitor"/>
    <property type="match status" value="1"/>
</dbReference>
<keyword evidence="5" id="KW-1185">Reference proteome</keyword>
<dbReference type="Pfam" id="PF23622">
    <property type="entry name" value="LRR_At1g61320_AtMIF1"/>
    <property type="match status" value="1"/>
</dbReference>
<dbReference type="EMBL" id="OZ075117">
    <property type="protein sequence ID" value="CAL5078272.1"/>
    <property type="molecule type" value="Genomic_DNA"/>
</dbReference>
<evidence type="ECO:0008006" key="6">
    <source>
        <dbReference type="Google" id="ProtNLM"/>
    </source>
</evidence>
<reference evidence="5" key="1">
    <citation type="submission" date="2024-06" db="EMBL/GenBank/DDBJ databases">
        <authorList>
            <person name="Ryan C."/>
        </authorList>
    </citation>
    <scope>NUCLEOTIDE SEQUENCE [LARGE SCALE GENOMIC DNA]</scope>
</reference>
<dbReference type="InterPro" id="IPR055357">
    <property type="entry name" value="LRR_At1g61320_AtMIF1"/>
</dbReference>
<evidence type="ECO:0000259" key="2">
    <source>
        <dbReference type="Pfam" id="PF00646"/>
    </source>
</evidence>
<gene>
    <name evidence="4" type="ORF">URODEC1_LOCUS107053</name>
</gene>
<dbReference type="InterPro" id="IPR001810">
    <property type="entry name" value="F-box_dom"/>
</dbReference>
<dbReference type="SUPFAM" id="SSF52058">
    <property type="entry name" value="L domain-like"/>
    <property type="match status" value="1"/>
</dbReference>
<dbReference type="InterPro" id="IPR053772">
    <property type="entry name" value="At1g61320/At1g61330-like"/>
</dbReference>
<evidence type="ECO:0000313" key="5">
    <source>
        <dbReference type="Proteomes" id="UP001497457"/>
    </source>
</evidence>
<evidence type="ECO:0000259" key="3">
    <source>
        <dbReference type="Pfam" id="PF23622"/>
    </source>
</evidence>
<dbReference type="PANTHER" id="PTHR34145">
    <property type="entry name" value="OS02G0105600 PROTEIN"/>
    <property type="match status" value="1"/>
</dbReference>
<feature type="domain" description="At1g61320/AtMIF1 LRR" evidence="3">
    <location>
        <begin position="115"/>
        <end position="491"/>
    </location>
</feature>